<dbReference type="EMBL" id="PQWB01000017">
    <property type="protein sequence ID" value="POZ63262.1"/>
    <property type="molecule type" value="Genomic_DNA"/>
</dbReference>
<dbReference type="PANTHER" id="PTHR35335:SF1">
    <property type="entry name" value="UPF0716 PROTEIN FXSA"/>
    <property type="match status" value="1"/>
</dbReference>
<dbReference type="PANTHER" id="PTHR35335">
    <property type="entry name" value="UPF0716 PROTEIN FXSA"/>
    <property type="match status" value="1"/>
</dbReference>
<feature type="compositionally biased region" description="Basic and acidic residues" evidence="1">
    <location>
        <begin position="132"/>
        <end position="148"/>
    </location>
</feature>
<accession>A0A2S5DJU1</accession>
<dbReference type="Pfam" id="PF04186">
    <property type="entry name" value="FxsA"/>
    <property type="match status" value="1"/>
</dbReference>
<evidence type="ECO:0000256" key="2">
    <source>
        <dbReference type="SAM" id="Phobius"/>
    </source>
</evidence>
<keyword evidence="2" id="KW-0472">Membrane</keyword>
<dbReference type="InterPro" id="IPR007313">
    <property type="entry name" value="FxsA"/>
</dbReference>
<dbReference type="NCBIfam" id="NF008528">
    <property type="entry name" value="PRK11463.1-2"/>
    <property type="match status" value="1"/>
</dbReference>
<name>A0A2S5DJU1_9NEIS</name>
<evidence type="ECO:0000256" key="1">
    <source>
        <dbReference type="SAM" id="MobiDB-lite"/>
    </source>
</evidence>
<dbReference type="OrthoDB" id="8607010at2"/>
<keyword evidence="2" id="KW-1133">Transmembrane helix</keyword>
<dbReference type="GO" id="GO:0016020">
    <property type="term" value="C:membrane"/>
    <property type="evidence" value="ECO:0007669"/>
    <property type="project" value="InterPro"/>
</dbReference>
<feature type="transmembrane region" description="Helical" evidence="2">
    <location>
        <begin position="29"/>
        <end position="46"/>
    </location>
</feature>
<reference evidence="4" key="1">
    <citation type="submission" date="2018-02" db="EMBL/GenBank/DDBJ databases">
        <authorList>
            <person name="O'Hara-Hanley K."/>
            <person name="Soby S."/>
        </authorList>
    </citation>
    <scope>NUCLEOTIDE SEQUENCE [LARGE SCALE GENOMIC DNA]</scope>
    <source>
        <strain evidence="4">MWU14-2602</strain>
    </source>
</reference>
<feature type="compositionally biased region" description="Low complexity" evidence="1">
    <location>
        <begin position="113"/>
        <end position="124"/>
    </location>
</feature>
<sequence>MRALPLLLLIYPFAEIAALVALAGRIGGFAVFMLVILSSLLGLWMLRNQKLGALLTLGSVLRQGDKVSLYSLLWPLRYALAGLLFLLPGLLSDLAAILLLLPLKGPDIQLRTAGPSPGPAAGPAQNGDIIEGEYHRVDEDTPPGRRLQ</sequence>
<comment type="caution">
    <text evidence="3">The sequence shown here is derived from an EMBL/GenBank/DDBJ whole genome shotgun (WGS) entry which is preliminary data.</text>
</comment>
<protein>
    <submittedName>
        <fullName evidence="3">Membrane protein FxsA</fullName>
    </submittedName>
</protein>
<organism evidence="3 4">
    <name type="scientific">Chromobacterium alticapitis</name>
    <dbReference type="NCBI Taxonomy" id="2073169"/>
    <lineage>
        <taxon>Bacteria</taxon>
        <taxon>Pseudomonadati</taxon>
        <taxon>Pseudomonadota</taxon>
        <taxon>Betaproteobacteria</taxon>
        <taxon>Neisseriales</taxon>
        <taxon>Chromobacteriaceae</taxon>
        <taxon>Chromobacterium</taxon>
    </lineage>
</organism>
<gene>
    <name evidence="3" type="ORF">C2I19_05510</name>
</gene>
<evidence type="ECO:0000313" key="4">
    <source>
        <dbReference type="Proteomes" id="UP000237082"/>
    </source>
</evidence>
<evidence type="ECO:0000313" key="3">
    <source>
        <dbReference type="EMBL" id="POZ63262.1"/>
    </source>
</evidence>
<feature type="transmembrane region" description="Helical" evidence="2">
    <location>
        <begin position="78"/>
        <end position="101"/>
    </location>
</feature>
<dbReference type="RefSeq" id="WP_103901706.1">
    <property type="nucleotide sequence ID" value="NZ_PQWB01000017.1"/>
</dbReference>
<proteinExistence type="predicted"/>
<dbReference type="AlphaFoldDB" id="A0A2S5DJU1"/>
<keyword evidence="4" id="KW-1185">Reference proteome</keyword>
<keyword evidence="2" id="KW-0812">Transmembrane</keyword>
<dbReference type="Proteomes" id="UP000237082">
    <property type="component" value="Unassembled WGS sequence"/>
</dbReference>
<feature type="region of interest" description="Disordered" evidence="1">
    <location>
        <begin position="112"/>
        <end position="148"/>
    </location>
</feature>
<feature type="transmembrane region" description="Helical" evidence="2">
    <location>
        <begin position="6"/>
        <end position="22"/>
    </location>
</feature>